<dbReference type="GO" id="GO:0001917">
    <property type="term" value="C:photoreceptor inner segment"/>
    <property type="evidence" value="ECO:0007669"/>
    <property type="project" value="UniProtKB-SubCell"/>
</dbReference>
<feature type="region of interest" description="Disordered" evidence="21">
    <location>
        <begin position="1003"/>
        <end position="1025"/>
    </location>
</feature>
<dbReference type="KEGG" id="ncc:104963244"/>
<dbReference type="Proteomes" id="UP000504611">
    <property type="component" value="Unplaced"/>
</dbReference>
<dbReference type="Gene3D" id="2.60.40.2030">
    <property type="match status" value="18"/>
</dbReference>
<evidence type="ECO:0000256" key="10">
    <source>
        <dbReference type="ARBA" id="ARBA00022837"/>
    </source>
</evidence>
<keyword evidence="9" id="KW-0378">Hydrolase</keyword>
<dbReference type="FunFam" id="2.60.40.2030:FF:000023">
    <property type="entry name" value="Adhesion G protein-coupled receptor V1"/>
    <property type="match status" value="1"/>
</dbReference>
<dbReference type="GO" id="GO:0007601">
    <property type="term" value="P:visual perception"/>
    <property type="evidence" value="ECO:0007669"/>
    <property type="project" value="TreeGrafter"/>
</dbReference>
<keyword evidence="13" id="KW-0472">Membrane</keyword>
<keyword evidence="5" id="KW-1003">Cell membrane</keyword>
<dbReference type="GO" id="GO:0010855">
    <property type="term" value="F:adenylate cyclase inhibitor activity"/>
    <property type="evidence" value="ECO:0007669"/>
    <property type="project" value="TreeGrafter"/>
</dbReference>
<evidence type="ECO:0000256" key="7">
    <source>
        <dbReference type="ARBA" id="ARBA00022729"/>
    </source>
</evidence>
<evidence type="ECO:0000256" key="21">
    <source>
        <dbReference type="SAM" id="MobiDB-lite"/>
    </source>
</evidence>
<evidence type="ECO:0000259" key="22">
    <source>
        <dbReference type="SMART" id="SM00237"/>
    </source>
</evidence>
<keyword evidence="8" id="KW-0677">Repeat</keyword>
<dbReference type="FunFam" id="2.60.40.2030:FF:000028">
    <property type="entry name" value="Adhesion G-protein coupled receptor V1"/>
    <property type="match status" value="1"/>
</dbReference>
<evidence type="ECO:0000256" key="4">
    <source>
        <dbReference type="ARBA" id="ARBA00007343"/>
    </source>
</evidence>
<evidence type="ECO:0000256" key="16">
    <source>
        <dbReference type="ARBA" id="ARBA00023224"/>
    </source>
</evidence>
<keyword evidence="11" id="KW-1133">Transmembrane helix</keyword>
<dbReference type="InterPro" id="IPR026919">
    <property type="entry name" value="ADGRV1"/>
</dbReference>
<keyword evidence="6" id="KW-0812">Transmembrane</keyword>
<organism evidence="23 24">
    <name type="scientific">Notothenia coriiceps</name>
    <name type="common">black rockcod</name>
    <dbReference type="NCBI Taxonomy" id="8208"/>
    <lineage>
        <taxon>Eukaryota</taxon>
        <taxon>Metazoa</taxon>
        <taxon>Chordata</taxon>
        <taxon>Craniata</taxon>
        <taxon>Vertebrata</taxon>
        <taxon>Euteleostomi</taxon>
        <taxon>Actinopterygii</taxon>
        <taxon>Neopterygii</taxon>
        <taxon>Teleostei</taxon>
        <taxon>Neoteleostei</taxon>
        <taxon>Acanthomorphata</taxon>
        <taxon>Eupercaria</taxon>
        <taxon>Perciformes</taxon>
        <taxon>Notothenioidei</taxon>
        <taxon>Nototheniidae</taxon>
        <taxon>Notothenia</taxon>
    </lineage>
</organism>
<keyword evidence="14" id="KW-1015">Disulfide bond</keyword>
<sequence length="2545" mass="274585">VSVDYMVVSGGGQGSASPDVDFLDLQPVRTVTFPPFVFTASLLFKITDDAVPEIAESFHLVLLEESIRGDAVLVSPNAVLVTIEPNDKPNGVLSISSSAAIQPITINEDLTQRFEGIIIVRNGGSYGAVSANWSISRNSSDPSPVSDDLTPAAGTVRFAAGQVTAVIPLDIVGDGLPEEAEAFLLKLLRNTTTGNVEVDEPMEMVFYIQDSDDVYGLFRFDPAKEQSIQSQPEGRFLSLHFLRDGGTLGNVSLTLTALYIPAGPIDPALSRDRVLNVSQTVNVLFSLERMVHVILPIRNDAFLQNGAHFLIQLNTVELVDIRPMIHSNSPRFGGPLNRTLTVTPDIANGEIGFTSNTTVVVYEPEDRNTSTVSLPLRRDGTDGQAEVFWSLQPIGDNRADITVKDLEPLSGSVVFLSGQSDASINFTIMADNIPEVNETLLLTLDRSNVENQILKAGFTSREIVIMENDDPGGVFEFSSLSRGPWFINEGEAVELHVVRAQGQLLKQLVRYAVMPSDNAEFYGATGILEFKPGEREVVVALVARPDGVPELDETFSVVLSSHSTPPSRLGNRREVNITVRRNDDPFGVIEFIQSGLTVAINESKGDETHRAVYPVVRNRGHFGEVSVSWVLEPAWSGDVSPIQGDITFMEGEFLKNLTLFSVPDEIPEDMENFTITVLNATGGARLGNILTASLQINKNDDPIYFSEPVVVHLREGGVANFTVLRAGRADFVATVMYRVEYGDASPGDLTLLGNGTLLVYEEGEWMKNVSVAVEDDDTPETDEPFYIVLYNATGPSSVFIGSDPDGEQRYTGLLQDVRLYRTKLNRSHIHELHTQPAKTDLRNLSGYLRYRQEERQKSFVVEVRDDEEEEGEELFYLLLVGVQGGARLPLPRPIATLRVMKSDNANGLFGFTGACIPDTTEEGSTVSCVIERMRGSLDRVYVNYTVTQLDSSDSETPANQDFGNASGAVVFMPGQRSEVLNLLVLDDNLPELAESFQVTLVSAESSDGRNGSTPTSGASIDPNSSVNTVTVTASDHPYGLLQFQPSPPGEGLISPVLEPAHITVREEDGDVRLLVARAQGLLGRVMVGYRTTPFTASSPEDYEDSDGVLDFLPGERLKFISVTIVDNPVPELDKIFRVELYNADGGVDPFLRSEGSGSGESDSDFLLPSYLHRASLGAASHITVTIAASDDAHGVFQFSPESLSVNGTEPEDGRSSVVLQVDRSSGDLSNVTVFWEADPSSEGELLSSFGNITFGVGQTSEDIIIEVAQDQTPELDQSFNVSLVNVSHGRLGVQTSATLTVLASDDPYGVFVFANATRSVRIPEADTTVTLTILRQRGLMGQVRVTYGTLKETDPEPYRTPGVGRATEGRDFVPLLDSVVFLANQSEANITLRVLDDEDPERGESVFVRLISVQLIEGEQERLISNSPSLGPRVDIIAQVVVEASDDAFGVLQLSASAVSVAEDYVGPIINVTRVGGIFADVSVKFRAVPLTARVSEDYSVASTDVVLLEGESSKSVPVYVINDMVPELEETFLIELINQTTGGALLGELTRAIITILPSDDPFGAFVFQAVPVTIEEPGSNSIEVTLPIVRNAGTIGTVVVQWQATVNGKLAVGDITPTSGEVTFAPGETMKTLSVEVLADDVPEITEIIKVELTDASNGGSLGADTSVDIIVPENDNPYGTVYFEQSGYRLQEPLEGVYNANVTVRRSGGHFGRLEIVYRTSEIDIVDMAQADGQDLLTYYDVPKPGSPSSPPLRTVNVTGQTDPLASCAAACLREAACQAFSLSSGGSPPSCTWVTAGFDQLTSNPQVLTYVKNLTAAAVLFSAQAVAGSDYTPVTAQSAFMEDRSGVANLTVPILTDKFPEMDESFLIQILKVELINLTVAQKNLPSIGQPDQAVVTIGMNGDAFGVFLIYSLSPNTTNDGLYLEVREEPGVVVPLVIERRGGNLGTVTVEWRYVGGEATPDADFTGTGGTLVFDGDVKKTIQVLIRDDIEPEDNESLMIGLVNTEGGSRILPSSDTVTIVILANDNVAGIVGFHPASRSVIAREGERLSLLVLRTSPGLGNVTVDWTLQGPLVQRTFTQNSGTLFFTEGELNNTIVLQLLDDATPEDKDEYKVVLSNIQTFGVVVTGHAALDVQGREAVLSVDTSDEPYGLLTIAPSSLRVTTEERDRTINIYVNREFGSSGAVNITYEVLRGSLQDLSQVEGALADPGQDFISGAGSVILQEGQTSVAIPVTILEDDIPELQEFFLVNITSAVITTLATVPQLDTQGLVAEVSIAANDGIRGVIEWTNTMFQVNETMGVLSLVAYRNKGTYGNVSLFFYAQNLEAQQGLDYNTSETMLHFVDGERHKFVEVQIIDDAVPEGAERFQLILSQPSPGLELGTNTTATVNILASDDGHGVISFNTSEHFLLKEPTSVSGLSESVATLIVIRNPAEGTFGPVTVQFSITDANGSLAEGDLRPAQGFVVLEDGVRFKMLEIWAVLDAEPEANETFTVTLFSPTGGARMGDQLQILITVLENLAPSGLFRIGPTVNRSQYRFYIT</sequence>
<dbReference type="InterPro" id="IPR038081">
    <property type="entry name" value="CalX-like_sf"/>
</dbReference>
<evidence type="ECO:0000256" key="18">
    <source>
        <dbReference type="ARBA" id="ARBA00070037"/>
    </source>
</evidence>
<evidence type="ECO:0000256" key="11">
    <source>
        <dbReference type="ARBA" id="ARBA00022989"/>
    </source>
</evidence>
<protein>
    <recommendedName>
        <fullName evidence="18">Adhesion G-protein coupled receptor V1</fullName>
    </recommendedName>
    <alternativeName>
        <fullName evidence="20">G-protein coupled receptor 98</fullName>
    </alternativeName>
    <alternativeName>
        <fullName evidence="19">Very large G-protein coupled receptor 1</fullName>
    </alternativeName>
</protein>
<dbReference type="GO" id="GO:0060171">
    <property type="term" value="C:stereocilium membrane"/>
    <property type="evidence" value="ECO:0007669"/>
    <property type="project" value="UniProtKB-SubCell"/>
</dbReference>
<dbReference type="SUPFAM" id="SSF141072">
    <property type="entry name" value="CalX-like"/>
    <property type="match status" value="20"/>
</dbReference>
<dbReference type="FunFam" id="2.60.40.2030:FF:000020">
    <property type="entry name" value="Adhesion G protein-coupled receptor V1"/>
    <property type="match status" value="1"/>
</dbReference>
<dbReference type="GO" id="GO:0048513">
    <property type="term" value="P:animal organ development"/>
    <property type="evidence" value="ECO:0007669"/>
    <property type="project" value="UniProtKB-ARBA"/>
</dbReference>
<evidence type="ECO:0000256" key="6">
    <source>
        <dbReference type="ARBA" id="ARBA00022692"/>
    </source>
</evidence>
<dbReference type="RefSeq" id="XP_010790115.1">
    <property type="nucleotide sequence ID" value="XM_010791813.1"/>
</dbReference>
<evidence type="ECO:0000256" key="14">
    <source>
        <dbReference type="ARBA" id="ARBA00023157"/>
    </source>
</evidence>
<evidence type="ECO:0000256" key="9">
    <source>
        <dbReference type="ARBA" id="ARBA00022801"/>
    </source>
</evidence>
<evidence type="ECO:0000256" key="8">
    <source>
        <dbReference type="ARBA" id="ARBA00022737"/>
    </source>
</evidence>
<gene>
    <name evidence="24" type="primary">LOC104963244</name>
</gene>
<dbReference type="SMART" id="SM00237">
    <property type="entry name" value="Calx_beta"/>
    <property type="match status" value="9"/>
</dbReference>
<evidence type="ECO:0000256" key="1">
    <source>
        <dbReference type="ARBA" id="ARBA00004289"/>
    </source>
</evidence>
<feature type="domain" description="Calx-beta" evidence="22">
    <location>
        <begin position="1553"/>
        <end position="1656"/>
    </location>
</feature>
<feature type="domain" description="Calx-beta" evidence="22">
    <location>
        <begin position="1298"/>
        <end position="1411"/>
    </location>
</feature>
<keyword evidence="16" id="KW-0807">Transducer</keyword>
<feature type="domain" description="Calx-beta" evidence="22">
    <location>
        <begin position="1912"/>
        <end position="2007"/>
    </location>
</feature>
<evidence type="ECO:0000256" key="12">
    <source>
        <dbReference type="ARBA" id="ARBA00023040"/>
    </source>
</evidence>
<keyword evidence="12" id="KW-0297">G-protein coupled receptor</keyword>
<evidence type="ECO:0000256" key="5">
    <source>
        <dbReference type="ARBA" id="ARBA00022475"/>
    </source>
</evidence>
<evidence type="ECO:0000256" key="13">
    <source>
        <dbReference type="ARBA" id="ARBA00023136"/>
    </source>
</evidence>
<keyword evidence="15" id="KW-0675">Receptor</keyword>
<keyword evidence="10" id="KW-0106">Calcium</keyword>
<feature type="non-terminal residue" evidence="24">
    <location>
        <position position="1"/>
    </location>
</feature>
<dbReference type="PANTHER" id="PTHR46682">
    <property type="entry name" value="ADHESION G-PROTEIN COUPLED RECEPTOR V1"/>
    <property type="match status" value="1"/>
</dbReference>
<evidence type="ECO:0000256" key="3">
    <source>
        <dbReference type="ARBA" id="ARBA00004651"/>
    </source>
</evidence>
<accession>A0A6I9PQZ8</accession>
<dbReference type="FunFam" id="2.60.40.2030:FF:000007">
    <property type="entry name" value="Adhesion G-protein coupled receptor V1"/>
    <property type="match status" value="4"/>
</dbReference>
<evidence type="ECO:0000313" key="24">
    <source>
        <dbReference type="RefSeq" id="XP_010790115.1"/>
    </source>
</evidence>
<feature type="domain" description="Calx-beta" evidence="22">
    <location>
        <begin position="1439"/>
        <end position="1538"/>
    </location>
</feature>
<dbReference type="GO" id="GO:0071277">
    <property type="term" value="P:cellular response to calcium ion"/>
    <property type="evidence" value="ECO:0007669"/>
    <property type="project" value="TreeGrafter"/>
</dbReference>
<dbReference type="FunFam" id="2.60.40.2030:FF:000009">
    <property type="entry name" value="adhesion G-protein coupled receptor V1"/>
    <property type="match status" value="1"/>
</dbReference>
<dbReference type="PANTHER" id="PTHR46682:SF1">
    <property type="entry name" value="ADHESION G-PROTEIN COUPLED RECEPTOR V1"/>
    <property type="match status" value="1"/>
</dbReference>
<evidence type="ECO:0000313" key="23">
    <source>
        <dbReference type="Proteomes" id="UP000504611"/>
    </source>
</evidence>
<comment type="subcellular location">
    <subcellularLocation>
        <location evidence="3">Cell membrane</location>
        <topology evidence="3">Multi-pass membrane protein</topology>
    </subcellularLocation>
    <subcellularLocation>
        <location evidence="1">Cell projection</location>
        <location evidence="1">Stereocilium membrane</location>
    </subcellularLocation>
    <subcellularLocation>
        <location evidence="2">Photoreceptor inner segment</location>
    </subcellularLocation>
</comment>
<comment type="similarity">
    <text evidence="4">Belongs to the G-protein coupled receptor 2 family. Adhesion G-protein coupled receptor (ADGR) subfamily.</text>
</comment>
<feature type="domain" description="Calx-beta" evidence="22">
    <location>
        <begin position="2276"/>
        <end position="2376"/>
    </location>
</feature>
<dbReference type="OrthoDB" id="2324346at2759"/>
<evidence type="ECO:0000256" key="2">
    <source>
        <dbReference type="ARBA" id="ARBA00004437"/>
    </source>
</evidence>
<dbReference type="GO" id="GO:0016787">
    <property type="term" value="F:hydrolase activity"/>
    <property type="evidence" value="ECO:0007669"/>
    <property type="project" value="UniProtKB-KW"/>
</dbReference>
<evidence type="ECO:0000256" key="15">
    <source>
        <dbReference type="ARBA" id="ARBA00023170"/>
    </source>
</evidence>
<proteinExistence type="inferred from homology"/>
<dbReference type="Pfam" id="PF03160">
    <property type="entry name" value="Calx-beta"/>
    <property type="match status" value="19"/>
</dbReference>
<keyword evidence="23" id="KW-1185">Reference proteome</keyword>
<dbReference type="FunFam" id="2.60.40.2030:FF:000017">
    <property type="entry name" value="Adhesion G protein-coupled receptor V1"/>
    <property type="match status" value="3"/>
</dbReference>
<dbReference type="InterPro" id="IPR003644">
    <property type="entry name" value="Calx_beta"/>
</dbReference>
<dbReference type="GO" id="GO:0007605">
    <property type="term" value="P:sensory perception of sound"/>
    <property type="evidence" value="ECO:0007669"/>
    <property type="project" value="TreeGrafter"/>
</dbReference>
<reference evidence="24" key="1">
    <citation type="submission" date="2025-08" db="UniProtKB">
        <authorList>
            <consortium name="RefSeq"/>
        </authorList>
    </citation>
    <scope>IDENTIFICATION</scope>
    <source>
        <tissue evidence="24">Muscle</tissue>
    </source>
</reference>
<feature type="domain" description="Calx-beta" evidence="22">
    <location>
        <begin position="694"/>
        <end position="790"/>
    </location>
</feature>
<feature type="domain" description="Calx-beta" evidence="22">
    <location>
        <begin position="1040"/>
        <end position="1141"/>
    </location>
</feature>
<dbReference type="GO" id="GO:0005737">
    <property type="term" value="C:cytoplasm"/>
    <property type="evidence" value="ECO:0007669"/>
    <property type="project" value="TreeGrafter"/>
</dbReference>
<evidence type="ECO:0000256" key="17">
    <source>
        <dbReference type="ARBA" id="ARBA00023273"/>
    </source>
</evidence>
<feature type="domain" description="Calx-beta" evidence="22">
    <location>
        <begin position="896"/>
        <end position="1001"/>
    </location>
</feature>
<keyword evidence="7" id="KW-0732">Signal</keyword>
<keyword evidence="17" id="KW-0966">Cell projection</keyword>
<dbReference type="GeneID" id="104963244"/>
<feature type="domain" description="Calx-beta" evidence="22">
    <location>
        <begin position="79"/>
        <end position="188"/>
    </location>
</feature>
<name>A0A6I9PQZ8_9TELE</name>
<dbReference type="GO" id="GO:0001965">
    <property type="term" value="F:G-protein alpha-subunit binding"/>
    <property type="evidence" value="ECO:0007669"/>
    <property type="project" value="TreeGrafter"/>
</dbReference>
<evidence type="ECO:0000256" key="19">
    <source>
        <dbReference type="ARBA" id="ARBA00078072"/>
    </source>
</evidence>
<dbReference type="FunFam" id="2.60.40.2030:FF:000013">
    <property type="entry name" value="Adhesion G-protein coupled receptor V1"/>
    <property type="match status" value="1"/>
</dbReference>
<evidence type="ECO:0000256" key="20">
    <source>
        <dbReference type="ARBA" id="ARBA00083929"/>
    </source>
</evidence>
<dbReference type="GO" id="GO:0004930">
    <property type="term" value="F:G protein-coupled receptor activity"/>
    <property type="evidence" value="ECO:0007669"/>
    <property type="project" value="UniProtKB-KW"/>
</dbReference>